<dbReference type="GO" id="GO:0031053">
    <property type="term" value="P:primary miRNA processing"/>
    <property type="evidence" value="ECO:0007669"/>
    <property type="project" value="TreeGrafter"/>
</dbReference>
<name>T1KU48_TETUR</name>
<dbReference type="InterPro" id="IPR021933">
    <property type="entry name" value="SERRATE/Ars2_N"/>
</dbReference>
<dbReference type="InterPro" id="IPR039727">
    <property type="entry name" value="SE/Ars2"/>
</dbReference>
<keyword evidence="2" id="KW-0472">Membrane</keyword>
<reference evidence="5" key="1">
    <citation type="submission" date="2011-08" db="EMBL/GenBank/DDBJ databases">
        <authorList>
            <person name="Rombauts S."/>
        </authorList>
    </citation>
    <scope>NUCLEOTIDE SEQUENCE</scope>
    <source>
        <strain evidence="5">London</strain>
    </source>
</reference>
<evidence type="ECO:0000256" key="1">
    <source>
        <dbReference type="SAM" id="MobiDB-lite"/>
    </source>
</evidence>
<dbReference type="Proteomes" id="UP000015104">
    <property type="component" value="Unassembled WGS sequence"/>
</dbReference>
<sequence>MNRSGGDGRYSSDRYGNQRRDRYGSPGDRSDMSPPMKRVRNTRPEWEDRAHTLSSAAAAAAAFNSNASPATHQSTGPTQPPMMTFKQFLGTQDDSVDDMEAVRKYNDYKTEFKKQQISDFFTAHKEEECGLTYRQYNLPGQESYFILSVNFINCFFDVFAHGSEKRLKSICFILFNILSYLSQVVDLISLIIYNQSIKSEVS</sequence>
<evidence type="ECO:0000313" key="4">
    <source>
        <dbReference type="EnsemblMetazoa" id="tetur21g02110.1"/>
    </source>
</evidence>
<feature type="compositionally biased region" description="Basic and acidic residues" evidence="1">
    <location>
        <begin position="42"/>
        <end position="51"/>
    </location>
</feature>
<reference evidence="4" key="2">
    <citation type="submission" date="2015-06" db="UniProtKB">
        <authorList>
            <consortium name="EnsemblMetazoa"/>
        </authorList>
    </citation>
    <scope>IDENTIFICATION</scope>
</reference>
<dbReference type="PANTHER" id="PTHR13165">
    <property type="entry name" value="ARSENITE-RESISTANCE PROTEIN 2"/>
    <property type="match status" value="1"/>
</dbReference>
<keyword evidence="2" id="KW-1133">Transmembrane helix</keyword>
<dbReference type="PANTHER" id="PTHR13165:SF0">
    <property type="entry name" value="SERRATE RNA EFFECTOR MOLECULE HOMOLOG"/>
    <property type="match status" value="1"/>
</dbReference>
<accession>T1KU48</accession>
<dbReference type="Pfam" id="PF12066">
    <property type="entry name" value="SERRATE_Ars2_N"/>
    <property type="match status" value="1"/>
</dbReference>
<evidence type="ECO:0000259" key="3">
    <source>
        <dbReference type="Pfam" id="PF12066"/>
    </source>
</evidence>
<keyword evidence="2" id="KW-0812">Transmembrane</keyword>
<proteinExistence type="predicted"/>
<feature type="domain" description="SERRATE/Ars2 N-terminal" evidence="3">
    <location>
        <begin position="86"/>
        <end position="128"/>
    </location>
</feature>
<dbReference type="EnsemblMetazoa" id="tetur21g02110.1">
    <property type="protein sequence ID" value="tetur21g02110.1"/>
    <property type="gene ID" value="tetur21g02110"/>
</dbReference>
<evidence type="ECO:0000313" key="5">
    <source>
        <dbReference type="Proteomes" id="UP000015104"/>
    </source>
</evidence>
<feature type="compositionally biased region" description="Basic and acidic residues" evidence="1">
    <location>
        <begin position="10"/>
        <end position="31"/>
    </location>
</feature>
<dbReference type="EMBL" id="CAEY01000548">
    <property type="status" value="NOT_ANNOTATED_CDS"/>
    <property type="molecule type" value="Genomic_DNA"/>
</dbReference>
<protein>
    <recommendedName>
        <fullName evidence="3">SERRATE/Ars2 N-terminal domain-containing protein</fullName>
    </recommendedName>
</protein>
<dbReference type="HOGENOM" id="CLU_1356219_0_0_1"/>
<dbReference type="GO" id="GO:0016604">
    <property type="term" value="C:nuclear body"/>
    <property type="evidence" value="ECO:0007669"/>
    <property type="project" value="TreeGrafter"/>
</dbReference>
<feature type="region of interest" description="Disordered" evidence="1">
    <location>
        <begin position="1"/>
        <end position="51"/>
    </location>
</feature>
<organism evidence="4 5">
    <name type="scientific">Tetranychus urticae</name>
    <name type="common">Two-spotted spider mite</name>
    <dbReference type="NCBI Taxonomy" id="32264"/>
    <lineage>
        <taxon>Eukaryota</taxon>
        <taxon>Metazoa</taxon>
        <taxon>Ecdysozoa</taxon>
        <taxon>Arthropoda</taxon>
        <taxon>Chelicerata</taxon>
        <taxon>Arachnida</taxon>
        <taxon>Acari</taxon>
        <taxon>Acariformes</taxon>
        <taxon>Trombidiformes</taxon>
        <taxon>Prostigmata</taxon>
        <taxon>Eleutherengona</taxon>
        <taxon>Raphignathae</taxon>
        <taxon>Tetranychoidea</taxon>
        <taxon>Tetranychidae</taxon>
        <taxon>Tetranychus</taxon>
    </lineage>
</organism>
<dbReference type="STRING" id="32264.T1KU48"/>
<evidence type="ECO:0000256" key="2">
    <source>
        <dbReference type="SAM" id="Phobius"/>
    </source>
</evidence>
<dbReference type="AlphaFoldDB" id="T1KU48"/>
<feature type="transmembrane region" description="Helical" evidence="2">
    <location>
        <begin position="172"/>
        <end position="193"/>
    </location>
</feature>
<keyword evidence="5" id="KW-1185">Reference proteome</keyword>
<dbReference type="eggNOG" id="KOG2295">
    <property type="taxonomic scope" value="Eukaryota"/>
</dbReference>